<proteinExistence type="predicted"/>
<accession>A0A8D9H324</accession>
<dbReference type="InterPro" id="IPR054483">
    <property type="entry name" value="DC1-like_CT"/>
</dbReference>
<keyword evidence="1" id="KW-0677">Repeat</keyword>
<dbReference type="Pfam" id="PF22926">
    <property type="entry name" value="C1-like_CT"/>
    <property type="match status" value="1"/>
</dbReference>
<dbReference type="InterPro" id="IPR004146">
    <property type="entry name" value="DC1"/>
</dbReference>
<dbReference type="InterPro" id="IPR000157">
    <property type="entry name" value="TIR_dom"/>
</dbReference>
<name>A0A8D9H324_BRACM</name>
<dbReference type="GO" id="GO:0043531">
    <property type="term" value="F:ADP binding"/>
    <property type="evidence" value="ECO:0007669"/>
    <property type="project" value="InterPro"/>
</dbReference>
<dbReference type="InterPro" id="IPR035897">
    <property type="entry name" value="Toll_tir_struct_dom_sf"/>
</dbReference>
<dbReference type="AlphaFoldDB" id="A0A8D9H324"/>
<organism evidence="4 5">
    <name type="scientific">Brassica campestris</name>
    <name type="common">Field mustard</name>
    <dbReference type="NCBI Taxonomy" id="3711"/>
    <lineage>
        <taxon>Eukaryota</taxon>
        <taxon>Viridiplantae</taxon>
        <taxon>Streptophyta</taxon>
        <taxon>Embryophyta</taxon>
        <taxon>Tracheophyta</taxon>
        <taxon>Spermatophyta</taxon>
        <taxon>Magnoliopsida</taxon>
        <taxon>eudicotyledons</taxon>
        <taxon>Gunneridae</taxon>
        <taxon>Pentapetalae</taxon>
        <taxon>rosids</taxon>
        <taxon>malvids</taxon>
        <taxon>Brassicales</taxon>
        <taxon>Brassicaceae</taxon>
        <taxon>Brassiceae</taxon>
        <taxon>Brassica</taxon>
    </lineage>
</organism>
<dbReference type="FunFam" id="3.40.50.10140:FF:000007">
    <property type="entry name" value="Disease resistance protein (TIR-NBS-LRR class)"/>
    <property type="match status" value="1"/>
</dbReference>
<gene>
    <name evidence="4" type="ORF">BRAPAZ1V2_A02P07930.2</name>
</gene>
<dbReference type="Pfam" id="PF01582">
    <property type="entry name" value="TIR"/>
    <property type="match status" value="1"/>
</dbReference>
<dbReference type="Gene3D" id="3.40.50.300">
    <property type="entry name" value="P-loop containing nucleotide triphosphate hydrolases"/>
    <property type="match status" value="1"/>
</dbReference>
<evidence type="ECO:0000259" key="3">
    <source>
        <dbReference type="PROSITE" id="PS50104"/>
    </source>
</evidence>
<evidence type="ECO:0000313" key="4">
    <source>
        <dbReference type="EMBL" id="CAG7891841.1"/>
    </source>
</evidence>
<reference evidence="4 5" key="1">
    <citation type="submission" date="2021-07" db="EMBL/GenBank/DDBJ databases">
        <authorList>
            <consortium name="Genoscope - CEA"/>
            <person name="William W."/>
        </authorList>
    </citation>
    <scope>NUCLEOTIDE SEQUENCE [LARGE SCALE GENOMIC DNA]</scope>
</reference>
<dbReference type="PANTHER" id="PTHR11017:SF543">
    <property type="entry name" value="TIR DOMAIN-CONTAINING PROTEIN"/>
    <property type="match status" value="1"/>
</dbReference>
<evidence type="ECO:0000256" key="2">
    <source>
        <dbReference type="ARBA" id="ARBA00023027"/>
    </source>
</evidence>
<evidence type="ECO:0000256" key="1">
    <source>
        <dbReference type="ARBA" id="ARBA00022737"/>
    </source>
</evidence>
<dbReference type="SMART" id="SM00255">
    <property type="entry name" value="TIR"/>
    <property type="match status" value="1"/>
</dbReference>
<dbReference type="EMBL" id="LS974618">
    <property type="protein sequence ID" value="CAG7891841.1"/>
    <property type="molecule type" value="Genomic_DNA"/>
</dbReference>
<dbReference type="SUPFAM" id="SSF57889">
    <property type="entry name" value="Cysteine-rich domain"/>
    <property type="match status" value="2"/>
</dbReference>
<dbReference type="GO" id="GO:0007165">
    <property type="term" value="P:signal transduction"/>
    <property type="evidence" value="ECO:0007669"/>
    <property type="project" value="InterPro"/>
</dbReference>
<dbReference type="Proteomes" id="UP000694005">
    <property type="component" value="Chromosome A02"/>
</dbReference>
<dbReference type="InterPro" id="IPR044974">
    <property type="entry name" value="Disease_R_plants"/>
</dbReference>
<dbReference type="Gramene" id="A02p07930.2_BraZ1">
    <property type="protein sequence ID" value="A02p07930.2_BraZ1.CDS"/>
    <property type="gene ID" value="A02g07930.2_BraZ1"/>
</dbReference>
<dbReference type="Gene3D" id="3.40.50.10140">
    <property type="entry name" value="Toll/interleukin-1 receptor homology (TIR) domain"/>
    <property type="match status" value="1"/>
</dbReference>
<dbReference type="PANTHER" id="PTHR11017">
    <property type="entry name" value="LEUCINE-RICH REPEAT-CONTAINING PROTEIN"/>
    <property type="match status" value="1"/>
</dbReference>
<dbReference type="SUPFAM" id="SSF52540">
    <property type="entry name" value="P-loop containing nucleoside triphosphate hydrolases"/>
    <property type="match status" value="1"/>
</dbReference>
<feature type="non-terminal residue" evidence="4">
    <location>
        <position position="951"/>
    </location>
</feature>
<dbReference type="PRINTS" id="PR00364">
    <property type="entry name" value="DISEASERSIST"/>
</dbReference>
<keyword evidence="2" id="KW-0520">NAD</keyword>
<feature type="domain" description="TIR" evidence="3">
    <location>
        <begin position="54"/>
        <end position="218"/>
    </location>
</feature>
<dbReference type="PROSITE" id="PS50104">
    <property type="entry name" value="TIR"/>
    <property type="match status" value="1"/>
</dbReference>
<protein>
    <recommendedName>
        <fullName evidence="3">TIR domain-containing protein</fullName>
    </recommendedName>
</protein>
<dbReference type="GO" id="GO:0006952">
    <property type="term" value="P:defense response"/>
    <property type="evidence" value="ECO:0007669"/>
    <property type="project" value="InterPro"/>
</dbReference>
<sequence>SSHSDLHRKKHFLKGNFNLILGGSRRDSDSIYTSAICPTMDSSSSSSSSSTRHYNYDVFPSFSGQDVRRTFLSHFLEALKSKGIKTFIDNGIIRSESINSELIRAIRESRIAVVILSKNYASSSWCLNELQLIMECKVSLGQTVMTIFYDVEPSDVRKQTGDFGKAFKETCYGKTEEEKKKWREALSQVAVIAGEHSVSWASEAEMISRIVTDISNELPSTDFNQLVGIEAHVANLISMICLESDEVKIVGIWGPEGIGKTTIARALYNHISSNFQLKFYRETVQKADMTGLQNELLSGILDHRDMKIPNVQEAQYRLMHQRVLLVLDNVSTVELHALRNLFQDLKFGSKVIVANENIGTFTYNRIEQIYKVAYPSSEEALQIFSYSAFGQSSPPRGYVKHAAEVSKLIAPFPLGLKVLGSALRGKSKEEWTVAPDKLITYVDDRDVEKAIRFAVDGLSEKQKSLFYSLSSSPLRGKKSLKDAIYLLAGRDDWDVEKGIQTLADMALISISSEGEITMHHLPTKTLNPSASYAGNKNTTPIQVSITIAPSAMWISTHENIFDGSNIITDEIGSGDAILNPIFSTLDPGKSAWGSIYDNCTWFDIKYGQYSCKDEDCSYILHSKCATHVMVWDGKELEWEPEEVVTEDIAPFKNVGDGLIEHFGHEHHLKLEKYDSIRDAKKQCQACVLPIVLHDFYNCIQCDYFLHIVCAGLPRKLDHALHNHSIFLDPFPPPNDSDFNHLQCSACSRTSSGFKYKCYEKDCKIHWFKIDVTCCLVPEYSTQKFHEHPIFIAPYNYDHEIYPCNGCKRRLTKTRLQCTLCEFSICYECATIPEELHYKHDEHPLTLCYGEDTDGKYWCEECEKEVNPSEWFYTCNKCCITIHRTCLFGFYVYLKPGHTLKYNRATTVEVLGNSSSTRPICSRCEERCRGFIYFKVDLKTLCSSCVFAPPKR</sequence>
<dbReference type="Pfam" id="PF03107">
    <property type="entry name" value="C1_2"/>
    <property type="match status" value="2"/>
</dbReference>
<dbReference type="SUPFAM" id="SSF52200">
    <property type="entry name" value="Toll/Interleukin receptor TIR domain"/>
    <property type="match status" value="1"/>
</dbReference>
<dbReference type="InterPro" id="IPR046349">
    <property type="entry name" value="C1-like_sf"/>
</dbReference>
<evidence type="ECO:0000313" key="5">
    <source>
        <dbReference type="Proteomes" id="UP000694005"/>
    </source>
</evidence>
<dbReference type="InterPro" id="IPR002182">
    <property type="entry name" value="NB-ARC"/>
</dbReference>
<dbReference type="Pfam" id="PF00931">
    <property type="entry name" value="NB-ARC"/>
    <property type="match status" value="1"/>
</dbReference>
<dbReference type="InterPro" id="IPR027417">
    <property type="entry name" value="P-loop_NTPase"/>
</dbReference>